<dbReference type="InterPro" id="IPR052172">
    <property type="entry name" value="UxaA_altronate/galactarate_dh"/>
</dbReference>
<dbReference type="InterPro" id="IPR048332">
    <property type="entry name" value="GD_AH_C"/>
</dbReference>
<dbReference type="EMBL" id="JBJHQH010000012">
    <property type="protein sequence ID" value="MFK9093026.1"/>
    <property type="molecule type" value="Genomic_DNA"/>
</dbReference>
<feature type="domain" description="D-galactarate/Altronate dehydratase second" evidence="3">
    <location>
        <begin position="8"/>
        <end position="134"/>
    </location>
</feature>
<dbReference type="GO" id="GO:0016787">
    <property type="term" value="F:hydrolase activity"/>
    <property type="evidence" value="ECO:0007669"/>
    <property type="project" value="UniProtKB-KW"/>
</dbReference>
<dbReference type="Pfam" id="PF04295">
    <property type="entry name" value="GD_AH_second"/>
    <property type="match status" value="1"/>
</dbReference>
<sequence>MLEYSFEGYKRNDGTAGIRNHIGVICSVVCSSVVAREISEKVPGAVPFVHGNGCAQLGDDFKLTKNMLAGVSSNPNLYSALLVGLGCETNQISGLLESIPKTKPVKGIGIQQLAGGENTINRGVEIAEQWSREAANQKRERLPLSALTVGVLPVDLDEDTLNRVAPVIGGVVDRLVERKANVLFGLSQSLEPAGWELSKRSESESVRNRLKGIGEGLQRRRWKIVSNGSITHDDFSEKEQALANLELMMTGTHPITSVLGYSEIPSEKGLHLITVPSNIVEALSNMASSGCNLVFVVSSRGVLTGSLALPCMTIAPKNPNEAFDELIDYTVTTEAVPNQVEAVIASLIEICSGKQTSLEKLDLGEFSIPHVGTTF</sequence>
<evidence type="ECO:0000256" key="1">
    <source>
        <dbReference type="ARBA" id="ARBA00010986"/>
    </source>
</evidence>
<accession>A0ABW8RHW3</accession>
<keyword evidence="2" id="KW-0456">Lyase</keyword>
<reference evidence="5 6" key="1">
    <citation type="submission" date="2024-11" db="EMBL/GenBank/DDBJ databases">
        <authorList>
            <person name="Lucas J.A."/>
        </authorList>
    </citation>
    <scope>NUCLEOTIDE SEQUENCE [LARGE SCALE GENOMIC DNA]</scope>
    <source>
        <strain evidence="5 6">Z 5.4</strain>
    </source>
</reference>
<comment type="caution">
    <text evidence="5">The sequence shown here is derived from an EMBL/GenBank/DDBJ whole genome shotgun (WGS) entry which is preliminary data.</text>
</comment>
<dbReference type="Proteomes" id="UP001623041">
    <property type="component" value="Unassembled WGS sequence"/>
</dbReference>
<feature type="domain" description="D-galactarate/Altronate dehydratase C-terminal" evidence="4">
    <location>
        <begin position="166"/>
        <end position="371"/>
    </location>
</feature>
<evidence type="ECO:0000256" key="2">
    <source>
        <dbReference type="ARBA" id="ARBA00023239"/>
    </source>
</evidence>
<name>A0ABW8RHW3_9BACI</name>
<evidence type="ECO:0000259" key="3">
    <source>
        <dbReference type="Pfam" id="PF04295"/>
    </source>
</evidence>
<organism evidence="5 6">
    <name type="scientific">Bacillus salipaludis</name>
    <dbReference type="NCBI Taxonomy" id="2547811"/>
    <lineage>
        <taxon>Bacteria</taxon>
        <taxon>Bacillati</taxon>
        <taxon>Bacillota</taxon>
        <taxon>Bacilli</taxon>
        <taxon>Bacillales</taxon>
        <taxon>Bacillaceae</taxon>
        <taxon>Bacillus</taxon>
    </lineage>
</organism>
<dbReference type="PANTHER" id="PTHR30536:SF5">
    <property type="entry name" value="ALTRONATE DEHYDRATASE"/>
    <property type="match status" value="1"/>
</dbReference>
<dbReference type="Pfam" id="PF20629">
    <property type="entry name" value="GD_AH_C"/>
    <property type="match status" value="1"/>
</dbReference>
<keyword evidence="6" id="KW-1185">Reference proteome</keyword>
<proteinExistence type="inferred from homology"/>
<dbReference type="PANTHER" id="PTHR30536">
    <property type="entry name" value="ALTRONATE/GALACTARATE DEHYDRATASE"/>
    <property type="match status" value="1"/>
</dbReference>
<comment type="similarity">
    <text evidence="1">Belongs to the UxaA family.</text>
</comment>
<evidence type="ECO:0000313" key="5">
    <source>
        <dbReference type="EMBL" id="MFK9093026.1"/>
    </source>
</evidence>
<evidence type="ECO:0000313" key="6">
    <source>
        <dbReference type="Proteomes" id="UP001623041"/>
    </source>
</evidence>
<gene>
    <name evidence="5" type="ORF">ACJEBI_16255</name>
</gene>
<dbReference type="InterPro" id="IPR007392">
    <property type="entry name" value="GD_AH_second"/>
</dbReference>
<protein>
    <submittedName>
        <fullName evidence="5">UxaA family hydrolase</fullName>
    </submittedName>
</protein>
<keyword evidence="5" id="KW-0378">Hydrolase</keyword>
<evidence type="ECO:0000259" key="4">
    <source>
        <dbReference type="Pfam" id="PF20629"/>
    </source>
</evidence>